<evidence type="ECO:0000313" key="3">
    <source>
        <dbReference type="EMBL" id="PAU44895.1"/>
    </source>
</evidence>
<feature type="signal peptide" evidence="1">
    <location>
        <begin position="1"/>
        <end position="31"/>
    </location>
</feature>
<dbReference type="Pfam" id="PF00144">
    <property type="entry name" value="Beta-lactamase"/>
    <property type="match status" value="1"/>
</dbReference>
<feature type="domain" description="Beta-lactamase-related" evidence="2">
    <location>
        <begin position="54"/>
        <end position="381"/>
    </location>
</feature>
<keyword evidence="1" id="KW-0732">Signal</keyword>
<dbReference type="AlphaFoldDB" id="A0A2A2D061"/>
<keyword evidence="4" id="KW-1185">Reference proteome</keyword>
<dbReference type="EMBL" id="NSJV01000606">
    <property type="protein sequence ID" value="PAU44895.1"/>
    <property type="molecule type" value="Genomic_DNA"/>
</dbReference>
<reference evidence="3 4" key="1">
    <citation type="submission" date="2017-08" db="EMBL/GenBank/DDBJ databases">
        <title>Genome sequence of Streptomyces albireticuli NRRL B-1670.</title>
        <authorList>
            <person name="Graham D.E."/>
            <person name="Mahan K.M."/>
            <person name="Klingeman D.M."/>
            <person name="Hettich R.L."/>
            <person name="Parry R.J."/>
            <person name="Spain J.C."/>
        </authorList>
    </citation>
    <scope>NUCLEOTIDE SEQUENCE [LARGE SCALE GENOMIC DNA]</scope>
    <source>
        <strain evidence="3 4">NRRL B-1670</strain>
    </source>
</reference>
<evidence type="ECO:0000313" key="4">
    <source>
        <dbReference type="Proteomes" id="UP000218944"/>
    </source>
</evidence>
<protein>
    <submittedName>
        <fullName evidence="3">Peptidase</fullName>
    </submittedName>
</protein>
<dbReference type="PANTHER" id="PTHR46825">
    <property type="entry name" value="D-ALANYL-D-ALANINE-CARBOXYPEPTIDASE/ENDOPEPTIDASE AMPH"/>
    <property type="match status" value="1"/>
</dbReference>
<comment type="caution">
    <text evidence="3">The sequence shown here is derived from an EMBL/GenBank/DDBJ whole genome shotgun (WGS) entry which is preliminary data.</text>
</comment>
<proteinExistence type="predicted"/>
<evidence type="ECO:0000256" key="1">
    <source>
        <dbReference type="SAM" id="SignalP"/>
    </source>
</evidence>
<sequence length="387" mass="41666">MGLRTVRTTLAALAAAALAGAALLAPPSASAAPPRPAAADGHHRTQAAMDAAAGAGVPGVLVRARDTRGAWWNSSGVADIRTERAPTAPDRFRAGSISKTFVATVVLQLAAEGRLSIDDTVEKWLPGVVRGNGNDGRKVTLRQLLNHTSGIFEYTGDPAAHGRGMEYLEHRYDSWKPPQLVALAMKHEPYFAPGTDWAYANTNYVLAAMTVERVTGNPYETEMRRRILEPLGLRATFPPGTDSAMPAPAGRAYTAFPDDPDRRIHDVTEFDPSLFWADGDLVTSAGDLDRFYTALLRGELLPPAQMKEMTTAHPLPGDGPFTGYGLGLARYRTSCGTELWGHNGSVPGTQATAFATRDAEHLLVTYFNTNVFMLTSRADDILDAEFC</sequence>
<evidence type="ECO:0000259" key="2">
    <source>
        <dbReference type="Pfam" id="PF00144"/>
    </source>
</evidence>
<organism evidence="3 4">
    <name type="scientific">Streptomyces albireticuli</name>
    <dbReference type="NCBI Taxonomy" id="1940"/>
    <lineage>
        <taxon>Bacteria</taxon>
        <taxon>Bacillati</taxon>
        <taxon>Actinomycetota</taxon>
        <taxon>Actinomycetes</taxon>
        <taxon>Kitasatosporales</taxon>
        <taxon>Streptomycetaceae</taxon>
        <taxon>Streptomyces</taxon>
    </lineage>
</organism>
<name>A0A2A2D061_9ACTN</name>
<dbReference type="InterPro" id="IPR001466">
    <property type="entry name" value="Beta-lactam-related"/>
</dbReference>
<dbReference type="InterPro" id="IPR050491">
    <property type="entry name" value="AmpC-like"/>
</dbReference>
<dbReference type="Gene3D" id="3.40.710.10">
    <property type="entry name" value="DD-peptidase/beta-lactamase superfamily"/>
    <property type="match status" value="1"/>
</dbReference>
<dbReference type="RefSeq" id="WP_095584518.1">
    <property type="nucleotide sequence ID" value="NZ_JAJQQS010000016.1"/>
</dbReference>
<dbReference type="SUPFAM" id="SSF56601">
    <property type="entry name" value="beta-lactamase/transpeptidase-like"/>
    <property type="match status" value="1"/>
</dbReference>
<accession>A0A2A2D061</accession>
<gene>
    <name evidence="3" type="ORF">CK936_32445</name>
</gene>
<dbReference type="PANTHER" id="PTHR46825:SF7">
    <property type="entry name" value="D-ALANYL-D-ALANINE CARBOXYPEPTIDASE"/>
    <property type="match status" value="1"/>
</dbReference>
<dbReference type="InterPro" id="IPR012338">
    <property type="entry name" value="Beta-lactam/transpept-like"/>
</dbReference>
<dbReference type="Proteomes" id="UP000218944">
    <property type="component" value="Unassembled WGS sequence"/>
</dbReference>
<feature type="chain" id="PRO_5013104467" evidence="1">
    <location>
        <begin position="32"/>
        <end position="387"/>
    </location>
</feature>